<dbReference type="RefSeq" id="WP_176976635.1">
    <property type="nucleotide sequence ID" value="NZ_JABZEO010000007.1"/>
</dbReference>
<feature type="chain" id="PRO_5032863824" evidence="1">
    <location>
        <begin position="43"/>
        <end position="557"/>
    </location>
</feature>
<gene>
    <name evidence="2" type="ORF">HW932_11490</name>
</gene>
<feature type="signal peptide" evidence="1">
    <location>
        <begin position="1"/>
        <end position="42"/>
    </location>
</feature>
<protein>
    <submittedName>
        <fullName evidence="2">Uncharacterized protein</fullName>
    </submittedName>
</protein>
<evidence type="ECO:0000313" key="2">
    <source>
        <dbReference type="EMBL" id="NVZ09884.1"/>
    </source>
</evidence>
<evidence type="ECO:0000313" key="3">
    <source>
        <dbReference type="Proteomes" id="UP000592294"/>
    </source>
</evidence>
<dbReference type="EMBL" id="JABZEO010000007">
    <property type="protein sequence ID" value="NVZ09884.1"/>
    <property type="molecule type" value="Genomic_DNA"/>
</dbReference>
<organism evidence="2 3">
    <name type="scientific">Allochromatium humboldtianum</name>
    <dbReference type="NCBI Taxonomy" id="504901"/>
    <lineage>
        <taxon>Bacteria</taxon>
        <taxon>Pseudomonadati</taxon>
        <taxon>Pseudomonadota</taxon>
        <taxon>Gammaproteobacteria</taxon>
        <taxon>Chromatiales</taxon>
        <taxon>Chromatiaceae</taxon>
        <taxon>Allochromatium</taxon>
    </lineage>
</organism>
<reference evidence="2 3" key="1">
    <citation type="submission" date="2020-06" db="EMBL/GenBank/DDBJ databases">
        <title>Whole-genome sequence of Allochromatium humboldtianum DSM 21881, type strain.</title>
        <authorList>
            <person name="Kyndt J.A."/>
            <person name="Meyer T.E."/>
        </authorList>
    </citation>
    <scope>NUCLEOTIDE SEQUENCE [LARGE SCALE GENOMIC DNA]</scope>
    <source>
        <strain evidence="2 3">DSM 21881</strain>
    </source>
</reference>
<name>A0A850R7R9_9GAMM</name>
<keyword evidence="1" id="KW-0732">Signal</keyword>
<accession>A0A850R7R9</accession>
<evidence type="ECO:0000256" key="1">
    <source>
        <dbReference type="SAM" id="SignalP"/>
    </source>
</evidence>
<comment type="caution">
    <text evidence="2">The sequence shown here is derived from an EMBL/GenBank/DDBJ whole genome shotgun (WGS) entry which is preliminary data.</text>
</comment>
<dbReference type="Proteomes" id="UP000592294">
    <property type="component" value="Unassembled WGS sequence"/>
</dbReference>
<proteinExistence type="predicted"/>
<dbReference type="AlphaFoldDB" id="A0A850R7R9"/>
<keyword evidence="3" id="KW-1185">Reference proteome</keyword>
<sequence length="557" mass="62475">MKLSDSIARCIRTPVRNAVWRTALARSGILAALGLTLAQAQAEVVAPCADACRFEVGVSESRCRLWEASGGGWISNLDDGAGQLHNRARHHTAWLNRWMMPAGGVMAAEFTDETLSAIRSYGGRRDSPIWTGSYLAAEALRFMTTGAPDAERALRETVATLHRWWAISGDRGYLARYAAPADSPEPILALLSADDPEVHRDVLYENRLWHWRGNISRDQYQGLMLGYSLAYEATRSPALRETIRADVVRFVEQLMESENQPVRARVQGTTVSQDIRIPYAVFSRADAPGGIPTLTLRLTPFDAAGEGVLFFSPNTADLIRQLPSFGAFPDQYQPTQAIQLGAIFRVALQVTEGVPEYAERRRVIAEHYARQADSWLGIAERWRNTNRCDSGYFGLNIGFMPLYNWTRLETDQARKERLQRAVLRDALWAEVADHKNVFFAFIYAALAPTEDEVQPVIDAHVEQLARFSAAPNLSRPIDLRGRYPENPRCPGISAEAVNVDERPAASFTWERHPWKLQEAGTPNMTYGGVDYLLAYWMGRHHGFIADDAPETCLLWKR</sequence>